<evidence type="ECO:0000313" key="1">
    <source>
        <dbReference type="EMBL" id="TEU40310.1"/>
    </source>
</evidence>
<organism evidence="1 2">
    <name type="scientific">Burkholderia cepacia</name>
    <name type="common">Pseudomonas cepacia</name>
    <dbReference type="NCBI Taxonomy" id="292"/>
    <lineage>
        <taxon>Bacteria</taxon>
        <taxon>Pseudomonadati</taxon>
        <taxon>Pseudomonadota</taxon>
        <taxon>Betaproteobacteria</taxon>
        <taxon>Burkholderiales</taxon>
        <taxon>Burkholderiaceae</taxon>
        <taxon>Burkholderia</taxon>
        <taxon>Burkholderia cepacia complex</taxon>
    </lineage>
</organism>
<name>A0AAX2RJ66_BURCE</name>
<dbReference type="RefSeq" id="WP_134255045.1">
    <property type="nucleotide sequence ID" value="NZ_SNSF01000011.1"/>
</dbReference>
<reference evidence="1 2" key="1">
    <citation type="submission" date="2019-03" db="EMBL/GenBank/DDBJ databases">
        <title>Burkholderia cepacia outbreak.</title>
        <authorList>
            <person name="Farzana R."/>
            <person name="Walsh T.R."/>
        </authorList>
    </citation>
    <scope>NUCLEOTIDE SEQUENCE [LARGE SCALE GENOMIC DNA]</scope>
    <source>
        <strain evidence="2">d13</strain>
    </source>
</reference>
<dbReference type="EMBL" id="SNSQ01000040">
    <property type="protein sequence ID" value="TEU40310.1"/>
    <property type="molecule type" value="Genomic_DNA"/>
</dbReference>
<proteinExistence type="predicted"/>
<dbReference type="AlphaFoldDB" id="A0AAX2RJ66"/>
<dbReference type="Proteomes" id="UP000298234">
    <property type="component" value="Unassembled WGS sequence"/>
</dbReference>
<sequence>MVLQDKPGVLEDAAYPKCICGVRDWRIDKWMMGRNAGMTRCDCAGYWFPHRMGCFFCQRRKDGSDRLPGHPDFWDRGMTQDQHDALVAQYSAEARNNRLPLEAAA</sequence>
<gene>
    <name evidence="1" type="ORF">E3D37_28830</name>
</gene>
<comment type="caution">
    <text evidence="1">The sequence shown here is derived from an EMBL/GenBank/DDBJ whole genome shotgun (WGS) entry which is preliminary data.</text>
</comment>
<protein>
    <submittedName>
        <fullName evidence="1">Uncharacterized protein</fullName>
    </submittedName>
</protein>
<accession>A0AAX2RJ66</accession>
<evidence type="ECO:0000313" key="2">
    <source>
        <dbReference type="Proteomes" id="UP000298234"/>
    </source>
</evidence>